<evidence type="ECO:0008006" key="3">
    <source>
        <dbReference type="Google" id="ProtNLM"/>
    </source>
</evidence>
<dbReference type="Proteomes" id="UP000178880">
    <property type="component" value="Unassembled WGS sequence"/>
</dbReference>
<name>A0A1G2CIE5_9BACT</name>
<reference evidence="1 2" key="1">
    <citation type="journal article" date="2016" name="Nat. Commun.">
        <title>Thousands of microbial genomes shed light on interconnected biogeochemical processes in an aquifer system.</title>
        <authorList>
            <person name="Anantharaman K."/>
            <person name="Brown C.T."/>
            <person name="Hug L.A."/>
            <person name="Sharon I."/>
            <person name="Castelle C.J."/>
            <person name="Probst A.J."/>
            <person name="Thomas B.C."/>
            <person name="Singh A."/>
            <person name="Wilkins M.J."/>
            <person name="Karaoz U."/>
            <person name="Brodie E.L."/>
            <person name="Williams K.H."/>
            <person name="Hubbard S.S."/>
            <person name="Banfield J.F."/>
        </authorList>
    </citation>
    <scope>NUCLEOTIDE SEQUENCE [LARGE SCALE GENOMIC DNA]</scope>
</reference>
<evidence type="ECO:0000313" key="1">
    <source>
        <dbReference type="EMBL" id="OGZ00431.1"/>
    </source>
</evidence>
<gene>
    <name evidence="1" type="ORF">A2945_03765</name>
</gene>
<comment type="caution">
    <text evidence="1">The sequence shown here is derived from an EMBL/GenBank/DDBJ whole genome shotgun (WGS) entry which is preliminary data.</text>
</comment>
<organism evidence="1 2">
    <name type="scientific">Candidatus Liptonbacteria bacterium RIFCSPLOWO2_01_FULL_52_25</name>
    <dbReference type="NCBI Taxonomy" id="1798650"/>
    <lineage>
        <taxon>Bacteria</taxon>
        <taxon>Candidatus Liptoniibacteriota</taxon>
    </lineage>
</organism>
<protein>
    <recommendedName>
        <fullName evidence="3">JAB domain-containing protein</fullName>
    </recommendedName>
</protein>
<proteinExistence type="predicted"/>
<dbReference type="EMBL" id="MHLA01000001">
    <property type="protein sequence ID" value="OGZ00431.1"/>
    <property type="molecule type" value="Genomic_DNA"/>
</dbReference>
<dbReference type="AlphaFoldDB" id="A0A1G2CIE5"/>
<evidence type="ECO:0000313" key="2">
    <source>
        <dbReference type="Proteomes" id="UP000178880"/>
    </source>
</evidence>
<dbReference type="STRING" id="1798650.A2945_03765"/>
<sequence>MQPYLLSSEAGIEVFFEPAALANIFLAIHISPVEISGVGKVRHEGNIYTIEDNIAIFKQAVSGVHTVFDDDMRGHWLHEMVAAGRGAEINNFRLWWHSHVNMPARFSGTDHETIDEKLFDQNLKVASHEYWISFVGNKKGGSLMRLDVFKPNRLPPIYIDNAHFTDPMTNKEIIRSLMVERQGRMFDLVKKNLSFETDDARPFETILGGIFGV</sequence>
<accession>A0A1G2CIE5</accession>